<feature type="compositionally biased region" description="Low complexity" evidence="8">
    <location>
        <begin position="195"/>
        <end position="218"/>
    </location>
</feature>
<evidence type="ECO:0000256" key="8">
    <source>
        <dbReference type="SAM" id="MobiDB-lite"/>
    </source>
</evidence>
<evidence type="ECO:0000256" key="1">
    <source>
        <dbReference type="ARBA" id="ARBA00004123"/>
    </source>
</evidence>
<comment type="similarity">
    <text evidence="6">Belongs to the WD repeat TRM82 family.</text>
</comment>
<keyword evidence="4 6" id="KW-0677">Repeat</keyword>
<dbReference type="InterPro" id="IPR001680">
    <property type="entry name" value="WD40_rpt"/>
</dbReference>
<dbReference type="PROSITE" id="PS50082">
    <property type="entry name" value="WD_REPEATS_2"/>
    <property type="match status" value="1"/>
</dbReference>
<comment type="subcellular location">
    <subcellularLocation>
        <location evidence="1 6">Nucleus</location>
    </subcellularLocation>
</comment>
<evidence type="ECO:0000313" key="10">
    <source>
        <dbReference type="Proteomes" id="UP001174934"/>
    </source>
</evidence>
<comment type="caution">
    <text evidence="9">The sequence shown here is derived from an EMBL/GenBank/DDBJ whole genome shotgun (WGS) entry which is preliminary data.</text>
</comment>
<dbReference type="SUPFAM" id="SSF50978">
    <property type="entry name" value="WD40 repeat-like"/>
    <property type="match status" value="1"/>
</dbReference>
<reference evidence="9" key="1">
    <citation type="submission" date="2023-06" db="EMBL/GenBank/DDBJ databases">
        <title>Genome-scale phylogeny and comparative genomics of the fungal order Sordariales.</title>
        <authorList>
            <consortium name="Lawrence Berkeley National Laboratory"/>
            <person name="Hensen N."/>
            <person name="Bonometti L."/>
            <person name="Westerberg I."/>
            <person name="Brannstrom I.O."/>
            <person name="Guillou S."/>
            <person name="Cros-Aarteil S."/>
            <person name="Calhoun S."/>
            <person name="Haridas S."/>
            <person name="Kuo A."/>
            <person name="Mondo S."/>
            <person name="Pangilinan J."/>
            <person name="Riley R."/>
            <person name="LaButti K."/>
            <person name="Andreopoulos B."/>
            <person name="Lipzen A."/>
            <person name="Chen C."/>
            <person name="Yanf M."/>
            <person name="Daum C."/>
            <person name="Ng V."/>
            <person name="Clum A."/>
            <person name="Steindorff A."/>
            <person name="Ohm R."/>
            <person name="Martin F."/>
            <person name="Silar P."/>
            <person name="Natvig D."/>
            <person name="Lalanne C."/>
            <person name="Gautier V."/>
            <person name="Ament-velasquez S.L."/>
            <person name="Kruys A."/>
            <person name="Hutchinson M.I."/>
            <person name="Powell A.J."/>
            <person name="Barry K."/>
            <person name="Miller A.N."/>
            <person name="Grigoriev I.V."/>
            <person name="Debuchy R."/>
            <person name="Gladieux P."/>
            <person name="Thoren M.H."/>
            <person name="Johannesson H."/>
        </authorList>
    </citation>
    <scope>NUCLEOTIDE SEQUENCE</scope>
    <source>
        <strain evidence="9">SMH3391-2</strain>
    </source>
</reference>
<feature type="region of interest" description="Disordered" evidence="8">
    <location>
        <begin position="473"/>
        <end position="507"/>
    </location>
</feature>
<evidence type="ECO:0000256" key="5">
    <source>
        <dbReference type="ARBA" id="ARBA00023242"/>
    </source>
</evidence>
<sequence>MAVPYHVLKVCGEVVFAARGSTIYSFNSSLECISAWKCDVKPKAVTGGWGAEPSPAAEGPPAKRRRVAADQAPAVEEGQAAPESETPEKGNRRKKGSNFVQKSKPSDRPFVQGLYNTSDGCHLVAITGSDKTIWVFEHDGAGHLTQLSQRMMPKRPCSLAITSDNKTILSADKFGDVFALPLIFSEDPSDLKDVTNSPSSAAATPNTNSRSSTPTTTSKKPFQPQANEFTIHTKRNLKALENQKLSLTLKNTGKLADANFEHTLLLGHVSMLTAVLVAARGPRQYIITADRDEHIRVSRGSMSQAHIIEGFCLGHDDFVSTMSIPAGRPEILVSGGGDDDLFVWDWAAGKLLSRTNILERVQKLVPETSRIAVRHLFTCRPQEAADGPTWVFAICERVPALFCYELKEGSLHHVQTIPTPGNPLDIDYLKPVASVSAPRILLAVDPDISGDGTGRGGPSLLVLSWEPASASGGWHLASGGSQGPSGDEEKKGEQEGEDEISNQELQRILYTTETLRKTIMDDE</sequence>
<dbReference type="GO" id="GO:0005634">
    <property type="term" value="C:nucleus"/>
    <property type="evidence" value="ECO:0007669"/>
    <property type="project" value="UniProtKB-SubCell"/>
</dbReference>
<feature type="region of interest" description="Disordered" evidence="8">
    <location>
        <begin position="47"/>
        <end position="107"/>
    </location>
</feature>
<protein>
    <recommendedName>
        <fullName evidence="11">tRNA (guanine-N(7)-)-methyltransferase non-catalytic subunit</fullName>
    </recommendedName>
</protein>
<keyword evidence="3 6" id="KW-0819">tRNA processing</keyword>
<dbReference type="GO" id="GO:0005829">
    <property type="term" value="C:cytosol"/>
    <property type="evidence" value="ECO:0007669"/>
    <property type="project" value="TreeGrafter"/>
</dbReference>
<dbReference type="PANTHER" id="PTHR16288:SF0">
    <property type="entry name" value="TRNA (GUANINE-N(7)-)-METHYLTRANSFERASE NON-CATALYTIC SUBUNIT WDR4"/>
    <property type="match status" value="1"/>
</dbReference>
<keyword evidence="2 6" id="KW-0853">WD repeat</keyword>
<keyword evidence="10" id="KW-1185">Reference proteome</keyword>
<dbReference type="SMART" id="SM00320">
    <property type="entry name" value="WD40"/>
    <property type="match status" value="3"/>
</dbReference>
<organism evidence="9 10">
    <name type="scientific">Bombardia bombarda</name>
    <dbReference type="NCBI Taxonomy" id="252184"/>
    <lineage>
        <taxon>Eukaryota</taxon>
        <taxon>Fungi</taxon>
        <taxon>Dikarya</taxon>
        <taxon>Ascomycota</taxon>
        <taxon>Pezizomycotina</taxon>
        <taxon>Sordariomycetes</taxon>
        <taxon>Sordariomycetidae</taxon>
        <taxon>Sordariales</taxon>
        <taxon>Lasiosphaeriaceae</taxon>
        <taxon>Bombardia</taxon>
    </lineage>
</organism>
<feature type="repeat" description="WD" evidence="7">
    <location>
        <begin position="312"/>
        <end position="354"/>
    </location>
</feature>
<dbReference type="Proteomes" id="UP001174934">
    <property type="component" value="Unassembled WGS sequence"/>
</dbReference>
<evidence type="ECO:0000256" key="7">
    <source>
        <dbReference type="PROSITE-ProRule" id="PRU00221"/>
    </source>
</evidence>
<dbReference type="InterPro" id="IPR015943">
    <property type="entry name" value="WD40/YVTN_repeat-like_dom_sf"/>
</dbReference>
<evidence type="ECO:0000256" key="6">
    <source>
        <dbReference type="HAMAP-Rule" id="MF_03056"/>
    </source>
</evidence>
<feature type="region of interest" description="Disordered" evidence="8">
    <location>
        <begin position="191"/>
        <end position="225"/>
    </location>
</feature>
<feature type="compositionally biased region" description="Low complexity" evidence="8">
    <location>
        <begin position="51"/>
        <end position="60"/>
    </location>
</feature>
<evidence type="ECO:0000313" key="9">
    <source>
        <dbReference type="EMBL" id="KAK0618140.1"/>
    </source>
</evidence>
<gene>
    <name evidence="9" type="ORF">B0T17DRAFT_618768</name>
</gene>
<comment type="pathway">
    <text evidence="6">tRNA modification; N(7)-methylguanine-tRNA biosynthesis.</text>
</comment>
<dbReference type="AlphaFoldDB" id="A0AA40BYD9"/>
<dbReference type="HAMAP" id="MF_03056">
    <property type="entry name" value="TRM82"/>
    <property type="match status" value="1"/>
</dbReference>
<dbReference type="Gene3D" id="2.130.10.10">
    <property type="entry name" value="YVTN repeat-like/Quinoprotein amine dehydrogenase"/>
    <property type="match status" value="1"/>
</dbReference>
<evidence type="ECO:0008006" key="11">
    <source>
        <dbReference type="Google" id="ProtNLM"/>
    </source>
</evidence>
<evidence type="ECO:0000256" key="3">
    <source>
        <dbReference type="ARBA" id="ARBA00022694"/>
    </source>
</evidence>
<dbReference type="PANTHER" id="PTHR16288">
    <property type="entry name" value="WD40 REPEAT PROTEIN 4"/>
    <property type="match status" value="1"/>
</dbReference>
<dbReference type="GO" id="GO:0106004">
    <property type="term" value="P:tRNA (guanine-N7)-methylation"/>
    <property type="evidence" value="ECO:0007669"/>
    <property type="project" value="UniProtKB-UniRule"/>
</dbReference>
<dbReference type="EMBL" id="JAULSR010000005">
    <property type="protein sequence ID" value="KAK0618140.1"/>
    <property type="molecule type" value="Genomic_DNA"/>
</dbReference>
<comment type="function">
    <text evidence="6">Required for the formation of N(7)-methylguanine at position 46 (m7G46) in tRNA. In the complex, it is required to stabilize and induce conformational changes of the catalytic subunit.</text>
</comment>
<evidence type="ECO:0000256" key="4">
    <source>
        <dbReference type="ARBA" id="ARBA00022737"/>
    </source>
</evidence>
<accession>A0AA40BYD9</accession>
<name>A0AA40BYD9_9PEZI</name>
<dbReference type="GO" id="GO:0043527">
    <property type="term" value="C:tRNA methyltransferase complex"/>
    <property type="evidence" value="ECO:0007669"/>
    <property type="project" value="TreeGrafter"/>
</dbReference>
<dbReference type="InterPro" id="IPR028884">
    <property type="entry name" value="Trm82"/>
</dbReference>
<dbReference type="InterPro" id="IPR036322">
    <property type="entry name" value="WD40_repeat_dom_sf"/>
</dbReference>
<proteinExistence type="inferred from homology"/>
<evidence type="ECO:0000256" key="2">
    <source>
        <dbReference type="ARBA" id="ARBA00022574"/>
    </source>
</evidence>
<keyword evidence="5 6" id="KW-0539">Nucleus</keyword>